<evidence type="ECO:0008006" key="3">
    <source>
        <dbReference type="Google" id="ProtNLM"/>
    </source>
</evidence>
<comment type="caution">
    <text evidence="1">The sequence shown here is derived from an EMBL/GenBank/DDBJ whole genome shotgun (WGS) entry which is preliminary data.</text>
</comment>
<dbReference type="EMBL" id="ABWK02000020">
    <property type="protein sequence ID" value="EEX68016.1"/>
    <property type="molecule type" value="Genomic_DNA"/>
</dbReference>
<dbReference type="STRING" id="500635.MITSMUL_05016"/>
<dbReference type="PANTHER" id="PTHR39201:SF1">
    <property type="entry name" value="FLAVODOXIN-LIKE DOMAIN-CONTAINING PROTEIN"/>
    <property type="match status" value="1"/>
</dbReference>
<organism evidence="1 2">
    <name type="scientific">Mitsuokella multacida DSM 20544</name>
    <dbReference type="NCBI Taxonomy" id="500635"/>
    <lineage>
        <taxon>Bacteria</taxon>
        <taxon>Bacillati</taxon>
        <taxon>Bacillota</taxon>
        <taxon>Negativicutes</taxon>
        <taxon>Selenomonadales</taxon>
        <taxon>Selenomonadaceae</taxon>
        <taxon>Mitsuokella</taxon>
    </lineage>
</organism>
<dbReference type="InterPro" id="IPR029039">
    <property type="entry name" value="Flavoprotein-like_sf"/>
</dbReference>
<dbReference type="SUPFAM" id="SSF52218">
    <property type="entry name" value="Flavoproteins"/>
    <property type="match status" value="1"/>
</dbReference>
<dbReference type="PANTHER" id="PTHR39201">
    <property type="entry name" value="EXPORTED PROTEIN-RELATED"/>
    <property type="match status" value="1"/>
</dbReference>
<dbReference type="AlphaFoldDB" id="C9KP61"/>
<reference evidence="1" key="1">
    <citation type="submission" date="2009-09" db="EMBL/GenBank/DDBJ databases">
        <authorList>
            <person name="Weinstock G."/>
            <person name="Sodergren E."/>
            <person name="Clifton S."/>
            <person name="Fulton L."/>
            <person name="Fulton B."/>
            <person name="Courtney L."/>
            <person name="Fronick C."/>
            <person name="Harrison M."/>
            <person name="Strong C."/>
            <person name="Farmer C."/>
            <person name="Delahaunty K."/>
            <person name="Markovic C."/>
            <person name="Hall O."/>
            <person name="Minx P."/>
            <person name="Tomlinson C."/>
            <person name="Mitreva M."/>
            <person name="Nelson J."/>
            <person name="Hou S."/>
            <person name="Wollam A."/>
            <person name="Pepin K.H."/>
            <person name="Johnson M."/>
            <person name="Bhonagiri V."/>
            <person name="Nash W.E."/>
            <person name="Warren W."/>
            <person name="Chinwalla A."/>
            <person name="Mardis E.R."/>
            <person name="Wilson R.K."/>
        </authorList>
    </citation>
    <scope>NUCLEOTIDE SEQUENCE [LARGE SCALE GENOMIC DNA]</scope>
    <source>
        <strain evidence="1">DSM 20544</strain>
    </source>
</reference>
<evidence type="ECO:0000313" key="2">
    <source>
        <dbReference type="Proteomes" id="UP000003671"/>
    </source>
</evidence>
<proteinExistence type="predicted"/>
<name>C9KP61_9FIRM</name>
<dbReference type="HOGENOM" id="CLU_2717919_0_0_9"/>
<dbReference type="PATRIC" id="fig|500635.8.peg.1685"/>
<accession>C9KP61</accession>
<protein>
    <recommendedName>
        <fullName evidence="3">Flavodoxin-like domain-containing protein</fullName>
    </recommendedName>
</protein>
<keyword evidence="2" id="KW-1185">Reference proteome</keyword>
<gene>
    <name evidence="1" type="ORF">MITSMUL_05016</name>
</gene>
<dbReference type="RefSeq" id="WP_005842013.1">
    <property type="nucleotide sequence ID" value="NZ_GG697142.2"/>
</dbReference>
<sequence length="72" mass="8329">MKALVVYFTWTNGNTERIAKVLQQALQADILKIAAPDDYHEDYDTVVRKSQEEIRRGYRPRVKAWLHGNGIA</sequence>
<evidence type="ECO:0000313" key="1">
    <source>
        <dbReference type="EMBL" id="EEX68016.1"/>
    </source>
</evidence>
<dbReference type="Proteomes" id="UP000003671">
    <property type="component" value="Unassembled WGS sequence"/>
</dbReference>
<dbReference type="GeneID" id="93481978"/>
<dbReference type="Gene3D" id="3.40.50.360">
    <property type="match status" value="1"/>
</dbReference>